<dbReference type="AlphaFoldDB" id="A0A820ERK1"/>
<proteinExistence type="predicted"/>
<dbReference type="PROSITE" id="PS50196">
    <property type="entry name" value="RANBD1"/>
    <property type="match status" value="1"/>
</dbReference>
<dbReference type="Gene3D" id="2.30.29.30">
    <property type="entry name" value="Pleckstrin-homology domain (PH domain)/Phosphotyrosine-binding domain (PTB)"/>
    <property type="match status" value="1"/>
</dbReference>
<dbReference type="InterPro" id="IPR011993">
    <property type="entry name" value="PH-like_dom_sf"/>
</dbReference>
<evidence type="ECO:0000259" key="1">
    <source>
        <dbReference type="PROSITE" id="PS50196"/>
    </source>
</evidence>
<feature type="domain" description="RanBD1" evidence="1">
    <location>
        <begin position="220"/>
        <end position="258"/>
    </location>
</feature>
<evidence type="ECO:0000313" key="2">
    <source>
        <dbReference type="EMBL" id="CAF4252742.1"/>
    </source>
</evidence>
<reference evidence="2" key="1">
    <citation type="submission" date="2021-02" db="EMBL/GenBank/DDBJ databases">
        <authorList>
            <person name="Nowell W R."/>
        </authorList>
    </citation>
    <scope>NUCLEOTIDE SEQUENCE</scope>
</reference>
<name>A0A820ERK1_9BILA</name>
<dbReference type="SUPFAM" id="SSF50729">
    <property type="entry name" value="PH domain-like"/>
    <property type="match status" value="1"/>
</dbReference>
<dbReference type="InterPro" id="IPR000156">
    <property type="entry name" value="Ran_bind_dom"/>
</dbReference>
<evidence type="ECO:0000313" key="3">
    <source>
        <dbReference type="Proteomes" id="UP000663866"/>
    </source>
</evidence>
<dbReference type="EMBL" id="CAJOBG010008825">
    <property type="protein sequence ID" value="CAF4252742.1"/>
    <property type="molecule type" value="Genomic_DNA"/>
</dbReference>
<dbReference type="Proteomes" id="UP000663866">
    <property type="component" value="Unassembled WGS sequence"/>
</dbReference>
<accession>A0A820ERK1</accession>
<dbReference type="PANTHER" id="PTHR23138">
    <property type="entry name" value="RAN BINDING PROTEIN"/>
    <property type="match status" value="1"/>
</dbReference>
<protein>
    <recommendedName>
        <fullName evidence="1">RanBD1 domain-containing protein</fullName>
    </recommendedName>
</protein>
<organism evidence="2 3">
    <name type="scientific">Rotaria magnacalcarata</name>
    <dbReference type="NCBI Taxonomy" id="392030"/>
    <lineage>
        <taxon>Eukaryota</taxon>
        <taxon>Metazoa</taxon>
        <taxon>Spiralia</taxon>
        <taxon>Gnathifera</taxon>
        <taxon>Rotifera</taxon>
        <taxon>Eurotatoria</taxon>
        <taxon>Bdelloidea</taxon>
        <taxon>Philodinida</taxon>
        <taxon>Philodinidae</taxon>
        <taxon>Rotaria</taxon>
    </lineage>
</organism>
<comment type="caution">
    <text evidence="2">The sequence shown here is derived from an EMBL/GenBank/DDBJ whole genome shotgun (WGS) entry which is preliminary data.</text>
</comment>
<dbReference type="InterPro" id="IPR045255">
    <property type="entry name" value="RanBP1-like"/>
</dbReference>
<gene>
    <name evidence="2" type="ORF">OVN521_LOCUS29117</name>
</gene>
<sequence length="260" mass="28558">MADADKYLAALTTTIPRMKKDLNKYRRLIKLLVELKHGTDDTTSTGDKRSVENEIKTVGRQVEIILKNIKTETKLFLALQTECCPGCEEDTPPIVPNEIPQLQSTISAPKIPLSSSENIRLTVDFLFLVFAKTTTTPTSGFKFSTPAATSASITTTTTTTTTNTSSTFSFGSKLVSANKPVFVFAGQDPLIFGTNATIKTNTNENDEGNGEDDSYEPNVSFKPIVQLFAVEVKTGEEDENVLFCELAKFYPFDVESNQVI</sequence>
<keyword evidence="3" id="KW-1185">Reference proteome</keyword>